<reference evidence="1" key="1">
    <citation type="submission" date="2021-04" db="EMBL/GenBank/DDBJ databases">
        <authorList>
            <person name="Chebbi M.A.C M."/>
        </authorList>
    </citation>
    <scope>NUCLEOTIDE SEQUENCE</scope>
</reference>
<dbReference type="Proteomes" id="UP000786811">
    <property type="component" value="Unassembled WGS sequence"/>
</dbReference>
<keyword evidence="2" id="KW-1185">Reference proteome</keyword>
<dbReference type="AlphaFoldDB" id="A0A8J2HAP9"/>
<name>A0A8J2HAP9_COTCN</name>
<evidence type="ECO:0000313" key="1">
    <source>
        <dbReference type="EMBL" id="CAG5089558.1"/>
    </source>
</evidence>
<comment type="caution">
    <text evidence="1">The sequence shown here is derived from an EMBL/GenBank/DDBJ whole genome shotgun (WGS) entry which is preliminary data.</text>
</comment>
<protein>
    <submittedName>
        <fullName evidence="1">Uncharacterized protein</fullName>
    </submittedName>
</protein>
<organism evidence="1 2">
    <name type="scientific">Cotesia congregata</name>
    <name type="common">Parasitoid wasp</name>
    <name type="synonym">Apanteles congregatus</name>
    <dbReference type="NCBI Taxonomy" id="51543"/>
    <lineage>
        <taxon>Eukaryota</taxon>
        <taxon>Metazoa</taxon>
        <taxon>Ecdysozoa</taxon>
        <taxon>Arthropoda</taxon>
        <taxon>Hexapoda</taxon>
        <taxon>Insecta</taxon>
        <taxon>Pterygota</taxon>
        <taxon>Neoptera</taxon>
        <taxon>Endopterygota</taxon>
        <taxon>Hymenoptera</taxon>
        <taxon>Apocrita</taxon>
        <taxon>Ichneumonoidea</taxon>
        <taxon>Braconidae</taxon>
        <taxon>Microgastrinae</taxon>
        <taxon>Cotesia</taxon>
    </lineage>
</organism>
<proteinExistence type="predicted"/>
<evidence type="ECO:0000313" key="2">
    <source>
        <dbReference type="Proteomes" id="UP000786811"/>
    </source>
</evidence>
<sequence>MEYALCKMYEKKSEMTSDKYKLRVSFGKAKDARSYSINNIAHYIGDAKEEQEPRRNLRN</sequence>
<accession>A0A8J2HAP9</accession>
<gene>
    <name evidence="1" type="ORF">HICCMSTLAB_LOCUS5286</name>
</gene>
<dbReference type="EMBL" id="CAJNRD030001119">
    <property type="protein sequence ID" value="CAG5089558.1"/>
    <property type="molecule type" value="Genomic_DNA"/>
</dbReference>